<evidence type="ECO:0000313" key="2">
    <source>
        <dbReference type="EMBL" id="KAL0957113.1"/>
    </source>
</evidence>
<evidence type="ECO:0000256" key="1">
    <source>
        <dbReference type="SAM" id="MobiDB-lite"/>
    </source>
</evidence>
<gene>
    <name evidence="2" type="ORF">HGRIS_003207</name>
</gene>
<sequence length="114" mass="12291">MPHGFGKDTRLSLSPCVAVSRNFQPSPASRGSRTAFSCLLEFRFLRKVRALARPPTLGGQPWVLSAEIAQFSHPTDPDDAARPQLHPLLNCLPSTPDSQVQPPMLAPGGHGRGI</sequence>
<proteinExistence type="predicted"/>
<keyword evidence="3" id="KW-1185">Reference proteome</keyword>
<name>A0ABR3JP83_9AGAR</name>
<dbReference type="EMBL" id="JASNQZ010000006">
    <property type="protein sequence ID" value="KAL0957113.1"/>
    <property type="molecule type" value="Genomic_DNA"/>
</dbReference>
<evidence type="ECO:0000313" key="3">
    <source>
        <dbReference type="Proteomes" id="UP001556367"/>
    </source>
</evidence>
<dbReference type="Proteomes" id="UP001556367">
    <property type="component" value="Unassembled WGS sequence"/>
</dbReference>
<feature type="region of interest" description="Disordered" evidence="1">
    <location>
        <begin position="94"/>
        <end position="114"/>
    </location>
</feature>
<accession>A0ABR3JP83</accession>
<organism evidence="2 3">
    <name type="scientific">Hohenbuehelia grisea</name>
    <dbReference type="NCBI Taxonomy" id="104357"/>
    <lineage>
        <taxon>Eukaryota</taxon>
        <taxon>Fungi</taxon>
        <taxon>Dikarya</taxon>
        <taxon>Basidiomycota</taxon>
        <taxon>Agaricomycotina</taxon>
        <taxon>Agaricomycetes</taxon>
        <taxon>Agaricomycetidae</taxon>
        <taxon>Agaricales</taxon>
        <taxon>Pleurotineae</taxon>
        <taxon>Pleurotaceae</taxon>
        <taxon>Hohenbuehelia</taxon>
    </lineage>
</organism>
<reference evidence="3" key="1">
    <citation type="submission" date="2024-06" db="EMBL/GenBank/DDBJ databases">
        <title>Multi-omics analyses provide insights into the biosynthesis of the anticancer antibiotic pleurotin in Hohenbuehelia grisea.</title>
        <authorList>
            <person name="Weaver J.A."/>
            <person name="Alberti F."/>
        </authorList>
    </citation>
    <scope>NUCLEOTIDE SEQUENCE [LARGE SCALE GENOMIC DNA]</scope>
    <source>
        <strain evidence="3">T-177</strain>
    </source>
</reference>
<comment type="caution">
    <text evidence="2">The sequence shown here is derived from an EMBL/GenBank/DDBJ whole genome shotgun (WGS) entry which is preliminary data.</text>
</comment>
<protein>
    <submittedName>
        <fullName evidence="2">Uncharacterized protein</fullName>
    </submittedName>
</protein>